<reference evidence="2 3" key="1">
    <citation type="submission" date="2022-09" db="EMBL/GenBank/DDBJ databases">
        <authorList>
            <person name="Han X.L."/>
            <person name="Wang Q."/>
            <person name="Lu T."/>
        </authorList>
    </citation>
    <scope>NUCLEOTIDE SEQUENCE [LARGE SCALE GENOMIC DNA]</scope>
    <source>
        <strain evidence="2 3">WQ 127069</strain>
    </source>
</reference>
<dbReference type="Proteomes" id="UP001652445">
    <property type="component" value="Unassembled WGS sequence"/>
</dbReference>
<feature type="compositionally biased region" description="Low complexity" evidence="1">
    <location>
        <begin position="60"/>
        <end position="70"/>
    </location>
</feature>
<sequence>MSKLIGVMMRIFILMIMFVSILSGCDAHNLPPAANTASVTKPEIVSAPIQSSAQLTGDAPSQPSSQPSISSTLDKFIARGYQVEEKHIFTRNFEGIGELTVTPVTQFGNLTEFPLSLILTGGNKEIVLTQMRADGHPMFSSFEAISFKDIDDGSPQGGYADITVIANFITGAGQDGAKPFSDVFIFKNDTKGGFVEDISLEDKITSSIHSRTFTMKTVFDLAKSLNNNSHTEDKQATHNQVISNLCDKATLTNTDLDQVIQRYNDTFTKQGLDLSESGEDNMYLAMGSCFHEETLRLTAANKTLTDQVQAIKTLLSEINNAIIRFNLHYNGGGTMYTHGGNRSEGANQFYIHQFVKMTLNGSKPDVDGFNKRLAEINQGLSKLKALNKVAGTDDWESNRDKIDVAKRLSGMKSEVETMASSVEKLTRSLQAQDPAAVYLLDRLVDKIRNILS</sequence>
<organism evidence="2 3">
    <name type="scientific">Paenibacillus baimaensis</name>
    <dbReference type="NCBI Taxonomy" id="2982185"/>
    <lineage>
        <taxon>Bacteria</taxon>
        <taxon>Bacillati</taxon>
        <taxon>Bacillota</taxon>
        <taxon>Bacilli</taxon>
        <taxon>Bacillales</taxon>
        <taxon>Paenibacillaceae</taxon>
        <taxon>Paenibacillus</taxon>
    </lineage>
</organism>
<accession>A0ABT2UC51</accession>
<keyword evidence="3" id="KW-1185">Reference proteome</keyword>
<name>A0ABT2UC51_9BACL</name>
<evidence type="ECO:0000313" key="2">
    <source>
        <dbReference type="EMBL" id="MCU6792172.1"/>
    </source>
</evidence>
<dbReference type="PROSITE" id="PS51257">
    <property type="entry name" value="PROKAR_LIPOPROTEIN"/>
    <property type="match status" value="1"/>
</dbReference>
<protein>
    <recommendedName>
        <fullName evidence="4">Lipoprotein</fullName>
    </recommendedName>
</protein>
<gene>
    <name evidence="2" type="ORF">OB236_08540</name>
</gene>
<evidence type="ECO:0000256" key="1">
    <source>
        <dbReference type="SAM" id="MobiDB-lite"/>
    </source>
</evidence>
<evidence type="ECO:0000313" key="3">
    <source>
        <dbReference type="Proteomes" id="UP001652445"/>
    </source>
</evidence>
<comment type="caution">
    <text evidence="2">The sequence shown here is derived from an EMBL/GenBank/DDBJ whole genome shotgun (WGS) entry which is preliminary data.</text>
</comment>
<dbReference type="EMBL" id="JAOQIO010000020">
    <property type="protein sequence ID" value="MCU6792172.1"/>
    <property type="molecule type" value="Genomic_DNA"/>
</dbReference>
<evidence type="ECO:0008006" key="4">
    <source>
        <dbReference type="Google" id="ProtNLM"/>
    </source>
</evidence>
<feature type="region of interest" description="Disordered" evidence="1">
    <location>
        <begin position="51"/>
        <end position="70"/>
    </location>
</feature>
<proteinExistence type="predicted"/>